<feature type="domain" description="Integrase catalytic" evidence="1">
    <location>
        <begin position="1"/>
        <end position="79"/>
    </location>
</feature>
<evidence type="ECO:0000313" key="2">
    <source>
        <dbReference type="EMBL" id="KAI2658608.1"/>
    </source>
</evidence>
<dbReference type="PROSITE" id="PS50994">
    <property type="entry name" value="INTEGRASE"/>
    <property type="match status" value="1"/>
</dbReference>
<dbReference type="InterPro" id="IPR050951">
    <property type="entry name" value="Retrovirus_Pol_polyprotein"/>
</dbReference>
<name>A0ABQ8M6U4_LABRO</name>
<dbReference type="Gene3D" id="3.30.420.10">
    <property type="entry name" value="Ribonuclease H-like superfamily/Ribonuclease H"/>
    <property type="match status" value="1"/>
</dbReference>
<dbReference type="SUPFAM" id="SSF53098">
    <property type="entry name" value="Ribonuclease H-like"/>
    <property type="match status" value="1"/>
</dbReference>
<accession>A0ABQ8M6U4</accession>
<dbReference type="PANTHER" id="PTHR37984">
    <property type="entry name" value="PROTEIN CBG26694"/>
    <property type="match status" value="1"/>
</dbReference>
<dbReference type="InterPro" id="IPR001584">
    <property type="entry name" value="Integrase_cat-core"/>
</dbReference>
<dbReference type="PANTHER" id="PTHR37984:SF15">
    <property type="entry name" value="INTEGRASE CATALYTIC DOMAIN-CONTAINING PROTEIN"/>
    <property type="match status" value="1"/>
</dbReference>
<sequence>MADLCSLLRVKQLRTTVYHPQTDGLVERFNQTLKQMLRRVTVEDRRDWDLMLPYVLFGIREVPQASTGFTPFKLLFGQQPRGLLNVAKEAWEQQPARHHSVVEHVQQMREKIDRVMPLVREHLVKAQRSQQRHYDRAAQPREFQPGDRVMVLVPNAACKFLATWQGPYTVLERIGPVTYRLRQPGRRRTEQLYHINLLKKWVRTRDQLAAFSASEPVVVDVNPHLSAAQKGELQHLIGQFSDVFSPLPGRTNVLHHDIRTPPGVIATSYQRPYRVPEARRQAIEVEAI</sequence>
<evidence type="ECO:0000313" key="3">
    <source>
        <dbReference type="Proteomes" id="UP000830375"/>
    </source>
</evidence>
<keyword evidence="3" id="KW-1185">Reference proteome</keyword>
<gene>
    <name evidence="2" type="ORF">H4Q32_016709</name>
</gene>
<dbReference type="Pfam" id="PF22938">
    <property type="entry name" value="Integrase_p58_C"/>
    <property type="match status" value="1"/>
</dbReference>
<organism evidence="2 3">
    <name type="scientific">Labeo rohita</name>
    <name type="common">Indian major carp</name>
    <name type="synonym">Cyprinus rohita</name>
    <dbReference type="NCBI Taxonomy" id="84645"/>
    <lineage>
        <taxon>Eukaryota</taxon>
        <taxon>Metazoa</taxon>
        <taxon>Chordata</taxon>
        <taxon>Craniata</taxon>
        <taxon>Vertebrata</taxon>
        <taxon>Euteleostomi</taxon>
        <taxon>Actinopterygii</taxon>
        <taxon>Neopterygii</taxon>
        <taxon>Teleostei</taxon>
        <taxon>Ostariophysi</taxon>
        <taxon>Cypriniformes</taxon>
        <taxon>Cyprinidae</taxon>
        <taxon>Labeoninae</taxon>
        <taxon>Labeonini</taxon>
        <taxon>Labeo</taxon>
    </lineage>
</organism>
<dbReference type="InterPro" id="IPR036397">
    <property type="entry name" value="RNaseH_sf"/>
</dbReference>
<proteinExistence type="predicted"/>
<protein>
    <submittedName>
        <fullName evidence="2">Retrovirus-related Pol polyprotein</fullName>
    </submittedName>
</protein>
<dbReference type="InterPro" id="IPR054465">
    <property type="entry name" value="Integrase_p58-like_C"/>
</dbReference>
<dbReference type="Proteomes" id="UP000830375">
    <property type="component" value="Unassembled WGS sequence"/>
</dbReference>
<dbReference type="InterPro" id="IPR012337">
    <property type="entry name" value="RNaseH-like_sf"/>
</dbReference>
<dbReference type="EMBL" id="JACTAM010000012">
    <property type="protein sequence ID" value="KAI2658608.1"/>
    <property type="molecule type" value="Genomic_DNA"/>
</dbReference>
<reference evidence="2 3" key="1">
    <citation type="submission" date="2022-01" db="EMBL/GenBank/DDBJ databases">
        <title>A high-quality chromosome-level genome assembly of rohu carp, Labeo rohita.</title>
        <authorList>
            <person name="Arick M.A. II"/>
            <person name="Hsu C.-Y."/>
            <person name="Magbanua Z."/>
            <person name="Pechanova O."/>
            <person name="Grover C."/>
            <person name="Miller E."/>
            <person name="Thrash A."/>
            <person name="Ezzel L."/>
            <person name="Alam S."/>
            <person name="Benzie J."/>
            <person name="Hamilton M."/>
            <person name="Karsi A."/>
            <person name="Lawrence M.L."/>
            <person name="Peterson D.G."/>
        </authorList>
    </citation>
    <scope>NUCLEOTIDE SEQUENCE [LARGE SCALE GENOMIC DNA]</scope>
    <source>
        <strain evidence="3">BAU-BD-2019</strain>
        <tissue evidence="2">Blood</tissue>
    </source>
</reference>
<comment type="caution">
    <text evidence="2">The sequence shown here is derived from an EMBL/GenBank/DDBJ whole genome shotgun (WGS) entry which is preliminary data.</text>
</comment>
<evidence type="ECO:0000259" key="1">
    <source>
        <dbReference type="PROSITE" id="PS50994"/>
    </source>
</evidence>